<protein>
    <submittedName>
        <fullName evidence="1">Uncharacterized protein</fullName>
    </submittedName>
</protein>
<dbReference type="Proteomes" id="UP000050525">
    <property type="component" value="Unassembled WGS sequence"/>
</dbReference>
<evidence type="ECO:0000313" key="1">
    <source>
        <dbReference type="EMBL" id="KYO42770.1"/>
    </source>
</evidence>
<gene>
    <name evidence="1" type="ORF">Y1Q_0016164</name>
</gene>
<keyword evidence="2" id="KW-1185">Reference proteome</keyword>
<organism evidence="1 2">
    <name type="scientific">Alligator mississippiensis</name>
    <name type="common">American alligator</name>
    <dbReference type="NCBI Taxonomy" id="8496"/>
    <lineage>
        <taxon>Eukaryota</taxon>
        <taxon>Metazoa</taxon>
        <taxon>Chordata</taxon>
        <taxon>Craniata</taxon>
        <taxon>Vertebrata</taxon>
        <taxon>Euteleostomi</taxon>
        <taxon>Archelosauria</taxon>
        <taxon>Archosauria</taxon>
        <taxon>Crocodylia</taxon>
        <taxon>Alligatoridae</taxon>
        <taxon>Alligatorinae</taxon>
        <taxon>Alligator</taxon>
    </lineage>
</organism>
<reference evidence="1 2" key="1">
    <citation type="journal article" date="2012" name="Genome Biol.">
        <title>Sequencing three crocodilian genomes to illuminate the evolution of archosaurs and amniotes.</title>
        <authorList>
            <person name="St John J.A."/>
            <person name="Braun E.L."/>
            <person name="Isberg S.R."/>
            <person name="Miles L.G."/>
            <person name="Chong A.Y."/>
            <person name="Gongora J."/>
            <person name="Dalzell P."/>
            <person name="Moran C."/>
            <person name="Bed'hom B."/>
            <person name="Abzhanov A."/>
            <person name="Burgess S.C."/>
            <person name="Cooksey A.M."/>
            <person name="Castoe T.A."/>
            <person name="Crawford N.G."/>
            <person name="Densmore L.D."/>
            <person name="Drew J.C."/>
            <person name="Edwards S.V."/>
            <person name="Faircloth B.C."/>
            <person name="Fujita M.K."/>
            <person name="Greenwold M.J."/>
            <person name="Hoffmann F.G."/>
            <person name="Howard J.M."/>
            <person name="Iguchi T."/>
            <person name="Janes D.E."/>
            <person name="Khan S.Y."/>
            <person name="Kohno S."/>
            <person name="de Koning A.J."/>
            <person name="Lance S.L."/>
            <person name="McCarthy F.M."/>
            <person name="McCormack J.E."/>
            <person name="Merchant M.E."/>
            <person name="Peterson D.G."/>
            <person name="Pollock D.D."/>
            <person name="Pourmand N."/>
            <person name="Raney B.J."/>
            <person name="Roessler K.A."/>
            <person name="Sanford J.R."/>
            <person name="Sawyer R.H."/>
            <person name="Schmidt C.J."/>
            <person name="Triplett E.W."/>
            <person name="Tuberville T.D."/>
            <person name="Venegas-Anaya M."/>
            <person name="Howard J.T."/>
            <person name="Jarvis E.D."/>
            <person name="Guillette L.J.Jr."/>
            <person name="Glenn T.C."/>
            <person name="Green R.E."/>
            <person name="Ray D.A."/>
        </authorList>
    </citation>
    <scope>NUCLEOTIDE SEQUENCE [LARGE SCALE GENOMIC DNA]</scope>
    <source>
        <strain evidence="1">KSC_2009_1</strain>
    </source>
</reference>
<name>A0A151P1F6_ALLMI</name>
<evidence type="ECO:0000313" key="2">
    <source>
        <dbReference type="Proteomes" id="UP000050525"/>
    </source>
</evidence>
<dbReference type="AlphaFoldDB" id="A0A151P1F6"/>
<dbReference type="EMBL" id="AKHW03001351">
    <property type="protein sequence ID" value="KYO42770.1"/>
    <property type="molecule type" value="Genomic_DNA"/>
</dbReference>
<comment type="caution">
    <text evidence="1">The sequence shown here is derived from an EMBL/GenBank/DDBJ whole genome shotgun (WGS) entry which is preliminary data.</text>
</comment>
<accession>A0A151P1F6</accession>
<proteinExistence type="predicted"/>
<sequence>MGLETLEEVPEHGLGQLEHVQPLLVIPGVLDDVQLPDMAGAVGPEAVGLEVKEVEYRGGRPRLRHPTNLYLWKMCKSKLREEKLYILYSLERLSLRF</sequence>